<feature type="transmembrane region" description="Helical" evidence="1">
    <location>
        <begin position="270"/>
        <end position="294"/>
    </location>
</feature>
<dbReference type="PIRSF" id="PIRSF038991">
    <property type="entry name" value="Protein_AbrB"/>
    <property type="match status" value="1"/>
</dbReference>
<keyword evidence="1" id="KW-0812">Transmembrane</keyword>
<dbReference type="PANTHER" id="PTHR38457">
    <property type="entry name" value="REGULATOR ABRB-RELATED"/>
    <property type="match status" value="1"/>
</dbReference>
<feature type="transmembrane region" description="Helical" evidence="1">
    <location>
        <begin position="69"/>
        <end position="91"/>
    </location>
</feature>
<dbReference type="GO" id="GO:0016020">
    <property type="term" value="C:membrane"/>
    <property type="evidence" value="ECO:0007669"/>
    <property type="project" value="InterPro"/>
</dbReference>
<gene>
    <name evidence="2" type="ORF">G4V63_11160</name>
</gene>
<dbReference type="AlphaFoldDB" id="A0A7C9RF91"/>
<organism evidence="2 3">
    <name type="scientific">Candidatus Afipia apatlaquensis</name>
    <dbReference type="NCBI Taxonomy" id="2712852"/>
    <lineage>
        <taxon>Bacteria</taxon>
        <taxon>Pseudomonadati</taxon>
        <taxon>Pseudomonadota</taxon>
        <taxon>Alphaproteobacteria</taxon>
        <taxon>Hyphomicrobiales</taxon>
        <taxon>Nitrobacteraceae</taxon>
        <taxon>Afipia</taxon>
    </lineage>
</organism>
<accession>A0A7C9RF91</accession>
<keyword evidence="3" id="KW-1185">Reference proteome</keyword>
<feature type="transmembrane region" description="Helical" evidence="1">
    <location>
        <begin position="219"/>
        <end position="238"/>
    </location>
</feature>
<dbReference type="InterPro" id="IPR017516">
    <property type="entry name" value="AbrB_dup"/>
</dbReference>
<feature type="transmembrane region" description="Helical" evidence="1">
    <location>
        <begin position="306"/>
        <end position="325"/>
    </location>
</feature>
<keyword evidence="1" id="KW-0472">Membrane</keyword>
<feature type="transmembrane region" description="Helical" evidence="1">
    <location>
        <begin position="20"/>
        <end position="40"/>
    </location>
</feature>
<reference evidence="2" key="1">
    <citation type="submission" date="2020-02" db="EMBL/GenBank/DDBJ databases">
        <title>Draft genome sequence of Candidatus Afipia apatlaquensis IBT-C3, a potential strain for decolorization of textile dyes.</title>
        <authorList>
            <person name="Sanchez-Reyes A."/>
            <person name="Breton-Deval L."/>
            <person name="Mangelson H."/>
            <person name="Sanchez-Flores A."/>
        </authorList>
    </citation>
    <scope>NUCLEOTIDE SEQUENCE [LARGE SCALE GENOMIC DNA]</scope>
    <source>
        <strain evidence="2">IBT-C3</strain>
    </source>
</reference>
<evidence type="ECO:0000256" key="1">
    <source>
        <dbReference type="SAM" id="Phobius"/>
    </source>
</evidence>
<comment type="caution">
    <text evidence="2">The sequence shown here is derived from an EMBL/GenBank/DDBJ whole genome shotgun (WGS) entry which is preliminary data.</text>
</comment>
<dbReference type="EMBL" id="JAAMRR010000577">
    <property type="protein sequence ID" value="NGX95758.1"/>
    <property type="molecule type" value="Genomic_DNA"/>
</dbReference>
<dbReference type="NCBIfam" id="TIGR03082">
    <property type="entry name" value="Gneg_AbrB_dup"/>
    <property type="match status" value="2"/>
</dbReference>
<keyword evidence="1" id="KW-1133">Transmembrane helix</keyword>
<feature type="transmembrane region" description="Helical" evidence="1">
    <location>
        <begin position="164"/>
        <end position="181"/>
    </location>
</feature>
<dbReference type="GO" id="GO:0010468">
    <property type="term" value="P:regulation of gene expression"/>
    <property type="evidence" value="ECO:0007669"/>
    <property type="project" value="InterPro"/>
</dbReference>
<protein>
    <submittedName>
        <fullName evidence="2">AbrB family transcriptional regulator</fullName>
    </submittedName>
</protein>
<feature type="transmembrane region" description="Helical" evidence="1">
    <location>
        <begin position="244"/>
        <end position="263"/>
    </location>
</feature>
<dbReference type="InterPro" id="IPR007820">
    <property type="entry name" value="AbrB_fam"/>
</dbReference>
<dbReference type="PANTHER" id="PTHR38457:SF1">
    <property type="entry name" value="REGULATOR ABRB-RELATED"/>
    <property type="match status" value="1"/>
</dbReference>
<evidence type="ECO:0000313" key="2">
    <source>
        <dbReference type="EMBL" id="NGX95758.1"/>
    </source>
</evidence>
<dbReference type="Proteomes" id="UP000480266">
    <property type="component" value="Unassembled WGS sequence"/>
</dbReference>
<name>A0A7C9RF91_9BRAD</name>
<feature type="transmembrane region" description="Helical" evidence="1">
    <location>
        <begin position="193"/>
        <end position="212"/>
    </location>
</feature>
<feature type="transmembrane region" description="Helical" evidence="1">
    <location>
        <begin position="46"/>
        <end position="62"/>
    </location>
</feature>
<proteinExistence type="predicted"/>
<feature type="transmembrane region" description="Helical" evidence="1">
    <location>
        <begin position="97"/>
        <end position="119"/>
    </location>
</feature>
<sequence>MTPVPQKLSRIFRSVTPRDILHTFETLLIALAGGALFQWLQLPGGLISGAMIAVGAAAIAGRPMGLPPLIAHIILMTLGLSLGSMVSPQMLTNMASYPLSIAILAASTFCATFGSSFYLQHIHKWDRTSALLAGSPGALSQIIMLANEQRADVAGIAVVQTMRVIILTAALPLILAASGLAQHGGSAIHTAPATPLALAVLAAACVATSLLLRLVRFPASWMFGAMLGSSVLHGTGSIEGGLPSWAYAAALIGIGALIGTRFARISARTLLSYMAAAIGSFAVAIVISAIFITIATLATSARFGDIVVSFAPGAMDAMLALALTLHIDPIFVGAHHLSRFVFVSVATPGIVHLFGRPQVDADD</sequence>
<evidence type="ECO:0000313" key="3">
    <source>
        <dbReference type="Proteomes" id="UP000480266"/>
    </source>
</evidence>
<dbReference type="Pfam" id="PF05145">
    <property type="entry name" value="AbrB"/>
    <property type="match status" value="1"/>
</dbReference>